<evidence type="ECO:0000256" key="1">
    <source>
        <dbReference type="ARBA" id="ARBA00006754"/>
    </source>
</evidence>
<dbReference type="PANTHER" id="PTHR33744">
    <property type="entry name" value="CARBOHYDRATE DIACID REGULATOR"/>
    <property type="match status" value="1"/>
</dbReference>
<keyword evidence="5" id="KW-0614">Plasmid</keyword>
<dbReference type="InterPro" id="IPR051448">
    <property type="entry name" value="CdaR-like_regulators"/>
</dbReference>
<evidence type="ECO:0000259" key="2">
    <source>
        <dbReference type="Pfam" id="PF07905"/>
    </source>
</evidence>
<accession>E3HC98</accession>
<dbReference type="AlphaFoldDB" id="E3HC98"/>
<protein>
    <submittedName>
        <fullName evidence="5">Transcriptional regulator, PucR family</fullName>
    </submittedName>
</protein>
<dbReference type="InterPro" id="IPR012914">
    <property type="entry name" value="PucR_dom"/>
</dbReference>
<gene>
    <name evidence="5" type="ordered locus">Ilyop_2601</name>
</gene>
<sequence length="390" mass="45566">MAMTLRELYESTNKRDIKLIAGKNGLDNVVRWAHMIEGKEISTYLEGQELSFVTGIALGKDESLFELVKHTYYNQASGMVINIGPYIEGISEEILQFCDENDFPLFQIPWHIYMANFIKDFCYQITISDRINIELLSAIKNAIFFPDQENLYKPQLEIHNFSANWPYCIAIIEILENSTGEIIGDEKRAKLLKNIENILIYSYKRTFIFELKGRFVLVFAEYSEDEIRNIVHEIKRKCREILKKKNKMYFCIGETSKNIDDISKSYHQAISILKLQKKRENSDEITAYSELGLYKLLLSMENKEAMSNYYQETLEPLAEYDKINGTDYMIVLDTYLKNNCSVKEVAAQLFYHRNSINYKLSKIQEILSCDLSQLNTRLVYSIALMLREII</sequence>
<dbReference type="KEGG" id="ipo:Ilyop_2601"/>
<dbReference type="Pfam" id="PF07905">
    <property type="entry name" value="PucR"/>
    <property type="match status" value="1"/>
</dbReference>
<organism evidence="5 6">
    <name type="scientific">Ilyobacter polytropus (strain ATCC 51220 / DSM 2926 / LMG 16218 / CuHBu1)</name>
    <dbReference type="NCBI Taxonomy" id="572544"/>
    <lineage>
        <taxon>Bacteria</taxon>
        <taxon>Fusobacteriati</taxon>
        <taxon>Fusobacteriota</taxon>
        <taxon>Fusobacteriia</taxon>
        <taxon>Fusobacteriales</taxon>
        <taxon>Fusobacteriaceae</taxon>
        <taxon>Ilyobacter</taxon>
    </lineage>
</organism>
<dbReference type="EMBL" id="CP002282">
    <property type="protein sequence ID" value="ADO84358.1"/>
    <property type="molecule type" value="Genomic_DNA"/>
</dbReference>
<dbReference type="Pfam" id="PF13556">
    <property type="entry name" value="HTH_30"/>
    <property type="match status" value="1"/>
</dbReference>
<dbReference type="PANTHER" id="PTHR33744:SF1">
    <property type="entry name" value="DNA-BINDING TRANSCRIPTIONAL ACTIVATOR ADER"/>
    <property type="match status" value="1"/>
</dbReference>
<dbReference type="Proteomes" id="UP000006875">
    <property type="component" value="Plasmid pILYOP01"/>
</dbReference>
<evidence type="ECO:0000259" key="3">
    <source>
        <dbReference type="Pfam" id="PF13556"/>
    </source>
</evidence>
<dbReference type="OrthoDB" id="143422at2"/>
<evidence type="ECO:0000259" key="4">
    <source>
        <dbReference type="Pfam" id="PF17853"/>
    </source>
</evidence>
<keyword evidence="6" id="KW-1185">Reference proteome</keyword>
<dbReference type="HOGENOM" id="CLU_017436_6_0_0"/>
<dbReference type="InterPro" id="IPR025736">
    <property type="entry name" value="PucR_C-HTH_dom"/>
</dbReference>
<reference evidence="5 6" key="1">
    <citation type="journal article" date="2010" name="Stand. Genomic Sci.">
        <title>Complete genome sequence of Ilyobacter polytropus type strain (CuHbu1).</title>
        <authorList>
            <person name="Sikorski J."/>
            <person name="Chertkov O."/>
            <person name="Lapidus A."/>
            <person name="Nolan M."/>
            <person name="Lucas S."/>
            <person name="Del Rio T.G."/>
            <person name="Tice H."/>
            <person name="Cheng J.F."/>
            <person name="Tapia R."/>
            <person name="Han C."/>
            <person name="Goodwin L."/>
            <person name="Pitluck S."/>
            <person name="Liolios K."/>
            <person name="Ivanova N."/>
            <person name="Mavromatis K."/>
            <person name="Mikhailova N."/>
            <person name="Pati A."/>
            <person name="Chen A."/>
            <person name="Palaniappan K."/>
            <person name="Land M."/>
            <person name="Hauser L."/>
            <person name="Chang Y.J."/>
            <person name="Jeffries C.D."/>
            <person name="Brambilla E."/>
            <person name="Yasawong M."/>
            <person name="Rohde M."/>
            <person name="Pukall R."/>
            <person name="Spring S."/>
            <person name="Goker M."/>
            <person name="Woyke T."/>
            <person name="Bristow J."/>
            <person name="Eisen J.A."/>
            <person name="Markowitz V."/>
            <person name="Hugenholtz P."/>
            <person name="Kyrpides N.C."/>
            <person name="Klenk H.P."/>
        </authorList>
    </citation>
    <scope>NUCLEOTIDE SEQUENCE [LARGE SCALE GENOMIC DNA]</scope>
    <source>
        <strain evidence="6">ATCC 51220 / DSM 2926 / LMG 16218 / CuHBu1</strain>
        <plasmid evidence="6">pILYOP01</plasmid>
    </source>
</reference>
<evidence type="ECO:0000313" key="6">
    <source>
        <dbReference type="Proteomes" id="UP000006875"/>
    </source>
</evidence>
<feature type="domain" description="Purine catabolism PurC-like" evidence="2">
    <location>
        <begin position="10"/>
        <end position="125"/>
    </location>
</feature>
<dbReference type="InterPro" id="IPR041522">
    <property type="entry name" value="CdaR_GGDEF"/>
</dbReference>
<evidence type="ECO:0000313" key="5">
    <source>
        <dbReference type="EMBL" id="ADO84358.1"/>
    </source>
</evidence>
<comment type="similarity">
    <text evidence="1">Belongs to the CdaR family.</text>
</comment>
<dbReference type="Gene3D" id="1.10.10.2840">
    <property type="entry name" value="PucR C-terminal helix-turn-helix domain"/>
    <property type="match status" value="1"/>
</dbReference>
<dbReference type="Pfam" id="PF17853">
    <property type="entry name" value="GGDEF_2"/>
    <property type="match status" value="1"/>
</dbReference>
<name>E3HC98_ILYPC</name>
<proteinExistence type="inferred from homology"/>
<feature type="domain" description="PucR C-terminal helix-turn-helix" evidence="3">
    <location>
        <begin position="331"/>
        <end position="385"/>
    </location>
</feature>
<dbReference type="InterPro" id="IPR042070">
    <property type="entry name" value="PucR_C-HTH_sf"/>
</dbReference>
<geneLocation type="plasmid" evidence="5 6">
    <name>pILYOP01</name>
</geneLocation>
<feature type="domain" description="CdaR GGDEF-like" evidence="4">
    <location>
        <begin position="159"/>
        <end position="274"/>
    </location>
</feature>
<dbReference type="RefSeq" id="WP_013389016.1">
    <property type="nucleotide sequence ID" value="NC_014633.1"/>
</dbReference>